<name>A0A0A9BD44_ARUDO</name>
<dbReference type="EMBL" id="GBRH01238780">
    <property type="protein sequence ID" value="JAD59115.1"/>
    <property type="molecule type" value="Transcribed_RNA"/>
</dbReference>
<dbReference type="AlphaFoldDB" id="A0A0A9BD44"/>
<proteinExistence type="predicted"/>
<protein>
    <submittedName>
        <fullName evidence="1">Uncharacterized protein</fullName>
    </submittedName>
</protein>
<evidence type="ECO:0000313" key="1">
    <source>
        <dbReference type="EMBL" id="JAD59115.1"/>
    </source>
</evidence>
<organism evidence="1">
    <name type="scientific">Arundo donax</name>
    <name type="common">Giant reed</name>
    <name type="synonym">Donax arundinaceus</name>
    <dbReference type="NCBI Taxonomy" id="35708"/>
    <lineage>
        <taxon>Eukaryota</taxon>
        <taxon>Viridiplantae</taxon>
        <taxon>Streptophyta</taxon>
        <taxon>Embryophyta</taxon>
        <taxon>Tracheophyta</taxon>
        <taxon>Spermatophyta</taxon>
        <taxon>Magnoliopsida</taxon>
        <taxon>Liliopsida</taxon>
        <taxon>Poales</taxon>
        <taxon>Poaceae</taxon>
        <taxon>PACMAD clade</taxon>
        <taxon>Arundinoideae</taxon>
        <taxon>Arundineae</taxon>
        <taxon>Arundo</taxon>
    </lineage>
</organism>
<accession>A0A0A9BD44</accession>
<reference evidence="1" key="1">
    <citation type="submission" date="2014-09" db="EMBL/GenBank/DDBJ databases">
        <authorList>
            <person name="Magalhaes I.L.F."/>
            <person name="Oliveira U."/>
            <person name="Santos F.R."/>
            <person name="Vidigal T.H.D.A."/>
            <person name="Brescovit A.D."/>
            <person name="Santos A.J."/>
        </authorList>
    </citation>
    <scope>NUCLEOTIDE SEQUENCE</scope>
    <source>
        <tissue evidence="1">Shoot tissue taken approximately 20 cm above the soil surface</tissue>
    </source>
</reference>
<sequence length="38" mass="4108">MSSVVLKAAIDYLYGQEQSTRPQSCEICTNCCGIPQAV</sequence>
<reference evidence="1" key="2">
    <citation type="journal article" date="2015" name="Data Brief">
        <title>Shoot transcriptome of the giant reed, Arundo donax.</title>
        <authorList>
            <person name="Barrero R.A."/>
            <person name="Guerrero F.D."/>
            <person name="Moolhuijzen P."/>
            <person name="Goolsby J.A."/>
            <person name="Tidwell J."/>
            <person name="Bellgard S.E."/>
            <person name="Bellgard M.I."/>
        </authorList>
    </citation>
    <scope>NUCLEOTIDE SEQUENCE</scope>
    <source>
        <tissue evidence="1">Shoot tissue taken approximately 20 cm above the soil surface</tissue>
    </source>
</reference>